<reference evidence="2" key="1">
    <citation type="submission" date="2021-01" db="EMBL/GenBank/DDBJ databases">
        <authorList>
            <person name="Corre E."/>
            <person name="Pelletier E."/>
            <person name="Niang G."/>
            <person name="Scheremetjew M."/>
            <person name="Finn R."/>
            <person name="Kale V."/>
            <person name="Holt S."/>
            <person name="Cochrane G."/>
            <person name="Meng A."/>
            <person name="Brown T."/>
            <person name="Cohen L."/>
        </authorList>
    </citation>
    <scope>NUCLEOTIDE SEQUENCE</scope>
    <source>
        <strain evidence="2">Pbaha01</strain>
    </source>
</reference>
<sequence>MAALAVQQAPEPAPQAEEGAAAASQALPGEQPPCCTICDDSGHQRCGAEWWALQRAQWLGRPLDQVGKRAPRDAQEVREAEGDGPIDAKASGSDNSWTFSEAERLSLRGCLAAVEAPYPPLRRPVPLSVAVHCAVELWGDDGALADAVSPYARIAEAARAGSQELLEKTAALGSSIAKWGHGLFGSGVTTQVFGDGAPQAGSDVKGNSRLRSCDLGIWDGEDSIPYPTPRVAADRGNALCASLRSRGGVSAPTLAATAGPTAGNGSKASEGAAAAAATATCCLAPLQPAGAACPEPSAALYEEDCHMEVAAASPARDAS</sequence>
<organism evidence="2">
    <name type="scientific">Pyrodinium bahamense</name>
    <dbReference type="NCBI Taxonomy" id="73915"/>
    <lineage>
        <taxon>Eukaryota</taxon>
        <taxon>Sar</taxon>
        <taxon>Alveolata</taxon>
        <taxon>Dinophyceae</taxon>
        <taxon>Gonyaulacales</taxon>
        <taxon>Pyrocystaceae</taxon>
        <taxon>Pyrodinium</taxon>
    </lineage>
</organism>
<dbReference type="EMBL" id="HBEG01007598">
    <property type="protein sequence ID" value="CAD8348759.1"/>
    <property type="molecule type" value="Transcribed_RNA"/>
</dbReference>
<evidence type="ECO:0000313" key="2">
    <source>
        <dbReference type="EMBL" id="CAD8348759.1"/>
    </source>
</evidence>
<accession>A0A7R9ZZX1</accession>
<name>A0A7R9ZZX1_9DINO</name>
<protein>
    <submittedName>
        <fullName evidence="2">Uncharacterized protein</fullName>
    </submittedName>
</protein>
<dbReference type="AlphaFoldDB" id="A0A7R9ZZX1"/>
<evidence type="ECO:0000256" key="1">
    <source>
        <dbReference type="SAM" id="MobiDB-lite"/>
    </source>
</evidence>
<gene>
    <name evidence="2" type="ORF">PBAH0796_LOCUS4498</name>
</gene>
<feature type="region of interest" description="Disordered" evidence="1">
    <location>
        <begin position="1"/>
        <end position="27"/>
    </location>
</feature>
<proteinExistence type="predicted"/>